<evidence type="ECO:0000313" key="3">
    <source>
        <dbReference type="Proteomes" id="UP000295497"/>
    </source>
</evidence>
<name>A0A4P2QQ36_SORCE</name>
<protein>
    <submittedName>
        <fullName evidence="2">Uncharacterized protein</fullName>
    </submittedName>
</protein>
<evidence type="ECO:0000313" key="2">
    <source>
        <dbReference type="EMBL" id="AUX31971.1"/>
    </source>
</evidence>
<feature type="compositionally biased region" description="Basic and acidic residues" evidence="1">
    <location>
        <begin position="219"/>
        <end position="239"/>
    </location>
</feature>
<reference evidence="2 3" key="1">
    <citation type="submission" date="2015-09" db="EMBL/GenBank/DDBJ databases">
        <title>Sorangium comparison.</title>
        <authorList>
            <person name="Zaburannyi N."/>
            <person name="Bunk B."/>
            <person name="Overmann J."/>
            <person name="Mueller R."/>
        </authorList>
    </citation>
    <scope>NUCLEOTIDE SEQUENCE [LARGE SCALE GENOMIC DNA]</scope>
    <source>
        <strain evidence="2 3">So ce836</strain>
    </source>
</reference>
<accession>A0A4P2QQ36</accession>
<feature type="compositionally biased region" description="Basic and acidic residues" evidence="1">
    <location>
        <begin position="82"/>
        <end position="91"/>
    </location>
</feature>
<feature type="compositionally biased region" description="Basic residues" evidence="1">
    <location>
        <begin position="22"/>
        <end position="35"/>
    </location>
</feature>
<feature type="compositionally biased region" description="Basic and acidic residues" evidence="1">
    <location>
        <begin position="171"/>
        <end position="184"/>
    </location>
</feature>
<proteinExistence type="predicted"/>
<feature type="compositionally biased region" description="Basic and acidic residues" evidence="1">
    <location>
        <begin position="149"/>
        <end position="164"/>
    </location>
</feature>
<feature type="compositionally biased region" description="Basic and acidic residues" evidence="1">
    <location>
        <begin position="116"/>
        <end position="126"/>
    </location>
</feature>
<sequence length="332" mass="36854">MAMCCDIDEHVIERRGDLPRSRPAHHPRPRDRARPRAGAGRACQDRLREPDPRIRSRRHRRPTPASLLAGSRRSKRACYYGARHERIEGDRGAGGQFCAGDPAPGPTGPGRAPRRGAPDRQGDADRSGTASGERLLGAPSEAPEGARATPKERGWARKEQEARHALGGAERLGDGGTGHEEHRGTGSRRGPYHGWRDGRDRSLHERTGGRGARNRSVPRARDGNGDRHTQRAAERERLRRASRAHGSRPRGESRDSEGLRVQPRFARRDPSLQAREGCEARKPRRDGTDRRRRARGLEDPAAERAGAGCPSRAVTPVFRRSPRRVCVLHQRT</sequence>
<feature type="compositionally biased region" description="Basic and acidic residues" evidence="1">
    <location>
        <begin position="7"/>
        <end position="20"/>
    </location>
</feature>
<dbReference type="Proteomes" id="UP000295497">
    <property type="component" value="Chromosome"/>
</dbReference>
<feature type="region of interest" description="Disordered" evidence="1">
    <location>
        <begin position="1"/>
        <end position="315"/>
    </location>
</feature>
<evidence type="ECO:0000256" key="1">
    <source>
        <dbReference type="SAM" id="MobiDB-lite"/>
    </source>
</evidence>
<dbReference type="EMBL" id="CP012672">
    <property type="protein sequence ID" value="AUX31971.1"/>
    <property type="molecule type" value="Genomic_DNA"/>
</dbReference>
<organism evidence="2 3">
    <name type="scientific">Sorangium cellulosum</name>
    <name type="common">Polyangium cellulosum</name>
    <dbReference type="NCBI Taxonomy" id="56"/>
    <lineage>
        <taxon>Bacteria</taxon>
        <taxon>Pseudomonadati</taxon>
        <taxon>Myxococcota</taxon>
        <taxon>Polyangia</taxon>
        <taxon>Polyangiales</taxon>
        <taxon>Polyangiaceae</taxon>
        <taxon>Sorangium</taxon>
    </lineage>
</organism>
<feature type="compositionally biased region" description="Basic and acidic residues" evidence="1">
    <location>
        <begin position="194"/>
        <end position="208"/>
    </location>
</feature>
<dbReference type="AlphaFoldDB" id="A0A4P2QQ36"/>
<feature type="compositionally biased region" description="Basic and acidic residues" evidence="1">
    <location>
        <begin position="43"/>
        <end position="54"/>
    </location>
</feature>
<feature type="compositionally biased region" description="Basic and acidic residues" evidence="1">
    <location>
        <begin position="266"/>
        <end position="302"/>
    </location>
</feature>
<feature type="compositionally biased region" description="Basic and acidic residues" evidence="1">
    <location>
        <begin position="249"/>
        <end position="258"/>
    </location>
</feature>
<gene>
    <name evidence="2" type="ORF">SOCE836_041070</name>
</gene>